<evidence type="ECO:0000256" key="7">
    <source>
        <dbReference type="ARBA" id="ARBA00022692"/>
    </source>
</evidence>
<feature type="transmembrane region" description="Helical" evidence="10">
    <location>
        <begin position="160"/>
        <end position="188"/>
    </location>
</feature>
<protein>
    <recommendedName>
        <fullName evidence="4">Nicotinamide riboside transporter PnuC</fullName>
    </recommendedName>
</protein>
<reference evidence="11" key="1">
    <citation type="journal article" date="2018" name="Int. J. Syst. Evol. Microbiol.">
        <title>Neptunicella marina gen. nov., sp. nov., isolated from surface seawater.</title>
        <authorList>
            <person name="Liu X."/>
            <person name="Lai Q."/>
            <person name="Du Y."/>
            <person name="Zhang X."/>
            <person name="Liu Z."/>
            <person name="Sun F."/>
            <person name="Shao Z."/>
        </authorList>
    </citation>
    <scope>NUCLEOTIDE SEQUENCE</scope>
    <source>
        <strain evidence="11">S27-2</strain>
    </source>
</reference>
<evidence type="ECO:0000313" key="11">
    <source>
        <dbReference type="EMBL" id="MBC3765102.1"/>
    </source>
</evidence>
<evidence type="ECO:0000256" key="4">
    <source>
        <dbReference type="ARBA" id="ARBA00017522"/>
    </source>
</evidence>
<dbReference type="AlphaFoldDB" id="A0A8J6ISV7"/>
<evidence type="ECO:0000256" key="1">
    <source>
        <dbReference type="ARBA" id="ARBA00002672"/>
    </source>
</evidence>
<feature type="transmembrane region" description="Helical" evidence="10">
    <location>
        <begin position="61"/>
        <end position="80"/>
    </location>
</feature>
<keyword evidence="6" id="KW-1003">Cell membrane</keyword>
<reference evidence="11" key="2">
    <citation type="submission" date="2020-08" db="EMBL/GenBank/DDBJ databases">
        <authorList>
            <person name="Lai Q."/>
        </authorList>
    </citation>
    <scope>NUCLEOTIDE SEQUENCE</scope>
    <source>
        <strain evidence="11">S27-2</strain>
    </source>
</reference>
<keyword evidence="9 10" id="KW-0472">Membrane</keyword>
<feature type="transmembrane region" description="Helical" evidence="10">
    <location>
        <begin position="38"/>
        <end position="55"/>
    </location>
</feature>
<dbReference type="InterPro" id="IPR006419">
    <property type="entry name" value="NMN_transpt_PnuC"/>
</dbReference>
<feature type="transmembrane region" description="Helical" evidence="10">
    <location>
        <begin position="15"/>
        <end position="31"/>
    </location>
</feature>
<keyword evidence="12" id="KW-1185">Reference proteome</keyword>
<evidence type="ECO:0000256" key="6">
    <source>
        <dbReference type="ARBA" id="ARBA00022475"/>
    </source>
</evidence>
<keyword evidence="8 10" id="KW-1133">Transmembrane helix</keyword>
<evidence type="ECO:0000256" key="5">
    <source>
        <dbReference type="ARBA" id="ARBA00022448"/>
    </source>
</evidence>
<dbReference type="PANTHER" id="PTHR36122">
    <property type="entry name" value="NICOTINAMIDE RIBOSIDE TRANSPORTER PNUC"/>
    <property type="match status" value="1"/>
</dbReference>
<evidence type="ECO:0000256" key="10">
    <source>
        <dbReference type="SAM" id="Phobius"/>
    </source>
</evidence>
<dbReference type="Proteomes" id="UP000601768">
    <property type="component" value="Unassembled WGS sequence"/>
</dbReference>
<dbReference type="NCBIfam" id="TIGR01528">
    <property type="entry name" value="NMN_trans_PnuC"/>
    <property type="match status" value="1"/>
</dbReference>
<proteinExistence type="inferred from homology"/>
<feature type="transmembrane region" description="Helical" evidence="10">
    <location>
        <begin position="100"/>
        <end position="118"/>
    </location>
</feature>
<organism evidence="11 12">
    <name type="scientific">Neptunicella marina</name>
    <dbReference type="NCBI Taxonomy" id="2125989"/>
    <lineage>
        <taxon>Bacteria</taxon>
        <taxon>Pseudomonadati</taxon>
        <taxon>Pseudomonadota</taxon>
        <taxon>Gammaproteobacteria</taxon>
        <taxon>Alteromonadales</taxon>
        <taxon>Alteromonadaceae</taxon>
        <taxon>Neptunicella</taxon>
    </lineage>
</organism>
<evidence type="ECO:0000256" key="9">
    <source>
        <dbReference type="ARBA" id="ARBA00023136"/>
    </source>
</evidence>
<name>A0A8J6ISV7_9ALTE</name>
<dbReference type="EMBL" id="JACNEP010000002">
    <property type="protein sequence ID" value="MBC3765102.1"/>
    <property type="molecule type" value="Genomic_DNA"/>
</dbReference>
<dbReference type="RefSeq" id="WP_186505558.1">
    <property type="nucleotide sequence ID" value="NZ_JACNEP010000002.1"/>
</dbReference>
<comment type="function">
    <text evidence="1">Required for nicotinamide riboside transport across the inner membrane.</text>
</comment>
<evidence type="ECO:0000256" key="3">
    <source>
        <dbReference type="ARBA" id="ARBA00006669"/>
    </source>
</evidence>
<keyword evidence="5" id="KW-0813">Transport</keyword>
<evidence type="ECO:0000313" key="12">
    <source>
        <dbReference type="Proteomes" id="UP000601768"/>
    </source>
</evidence>
<gene>
    <name evidence="11" type="ORF">H8B19_04400</name>
</gene>
<evidence type="ECO:0000256" key="8">
    <source>
        <dbReference type="ARBA" id="ARBA00022989"/>
    </source>
</evidence>
<dbReference type="GO" id="GO:0005886">
    <property type="term" value="C:plasma membrane"/>
    <property type="evidence" value="ECO:0007669"/>
    <property type="project" value="UniProtKB-SubCell"/>
</dbReference>
<evidence type="ECO:0000256" key="2">
    <source>
        <dbReference type="ARBA" id="ARBA00004651"/>
    </source>
</evidence>
<comment type="caution">
    <text evidence="11">The sequence shown here is derived from an EMBL/GenBank/DDBJ whole genome shotgun (WGS) entry which is preliminary data.</text>
</comment>
<comment type="subcellular location">
    <subcellularLocation>
        <location evidence="2">Cell membrane</location>
        <topology evidence="2">Multi-pass membrane protein</topology>
    </subcellularLocation>
</comment>
<keyword evidence="7 10" id="KW-0812">Transmembrane</keyword>
<sequence length="205" mass="23670">MSLISTLGEQWQQQSPWEIVAVVLAVAYVWLAAKQHIACWLCALISTGIYVGLMWEVSLPMQSLLNLYYLIMAIYGWYCWRKPKQGVELKVHQMNWQTHLMIIAGLLVISAGLIAVVGKSFSPRLPELDVLVTVFSLYATWLETRKVLESWLYWQVINTAGIYLCWATGLYLTALLLCMYLGFAFYGYRQWQQDMNLRQQEPECA</sequence>
<accession>A0A8J6ISV7</accession>
<dbReference type="PANTHER" id="PTHR36122:SF2">
    <property type="entry name" value="NICOTINAMIDE RIBOSIDE TRANSPORTER PNUC"/>
    <property type="match status" value="1"/>
</dbReference>
<dbReference type="Pfam" id="PF04973">
    <property type="entry name" value="NMN_transporter"/>
    <property type="match status" value="1"/>
</dbReference>
<dbReference type="GO" id="GO:0034257">
    <property type="term" value="F:nicotinamide riboside transmembrane transporter activity"/>
    <property type="evidence" value="ECO:0007669"/>
    <property type="project" value="InterPro"/>
</dbReference>
<comment type="similarity">
    <text evidence="3">Belongs to the nicotinamide ribonucleoside (NR) uptake permease (TC 4.B.1) family.</text>
</comment>